<evidence type="ECO:0000313" key="6">
    <source>
        <dbReference type="Proteomes" id="UP001314205"/>
    </source>
</evidence>
<protein>
    <recommendedName>
        <fullName evidence="4">Pre-rRNA-processing protein Ipi1 N-terminal domain-containing protein</fullName>
    </recommendedName>
</protein>
<dbReference type="Gene3D" id="1.25.10.10">
    <property type="entry name" value="Leucine-rich Repeat Variant"/>
    <property type="match status" value="1"/>
</dbReference>
<dbReference type="PANTHER" id="PTHR16056:SF2">
    <property type="entry name" value="TESTIS-EXPRESSED PROTEIN 10"/>
    <property type="match status" value="1"/>
</dbReference>
<dbReference type="Pfam" id="PF12333">
    <property type="entry name" value="Ipi1_N"/>
    <property type="match status" value="1"/>
</dbReference>
<sequence>MHKTGATRYQKFLKSEKAKTKLKGKKDLPKGTNVTKTNFKVKKIVLKEQLKKHDNTEVLSSRKLNIKELLSRLSHFNKNARMEALTGLKELITLHRESLEENLGNLIHGITPLILNVEKEVRRESVKVVHMVLSNVDIEKIDPFFDVLSTYLRSAMTHIDSRIQEDSLLFLDILLLCTPRLIANDFYKIIPNFLDMISKLKVDAKQGRTLTVNLNSQITSVKWRVNVFHRLQQFLYKFAELNEVYKEEQLFDKTTQTFDVMNKNNFSLFNPIYTSICTVSCFLSKNSQNTLISDEVEKFASYVETLMPLLFEIWLEACPNIKAYKSIETVITEDSAILLKHTLEVISLLWKLVKHFNKKYPSSMIQNIFTQKYRSLFSQHFVASFPYVTNIRSRLPKNTDLPFEDVITDPKLVTENLEICYLYITINPNVNMKNHQAEVISVLSYIEKKFSNLSHEVNTEIALRILHTIFSKEVTSWTKTFHVVEALFKKIVSTYYDVNITRSYKQQIFALLCKIAINESLLTFHASDTYEAWLKNLPDILLEENINTYTIDILLKFAVTNNILFNNVIKPKLTVIIQNLPKIVVIDSANGSNSYYKLFSLLYWVNAWDEQSFNILEHQIMNNEYKSDYGKYILDVLKCKSGEM</sequence>
<feature type="domain" description="Pre-rRNA-processing protein Ipi1 N-terminal" evidence="4">
    <location>
        <begin position="139"/>
        <end position="235"/>
    </location>
</feature>
<dbReference type="InterPro" id="IPR011989">
    <property type="entry name" value="ARM-like"/>
</dbReference>
<gene>
    <name evidence="5" type="ORF">PARMNEM_LOCUS6379</name>
</gene>
<evidence type="ECO:0000259" key="4">
    <source>
        <dbReference type="Pfam" id="PF12333"/>
    </source>
</evidence>
<reference evidence="5 6" key="1">
    <citation type="submission" date="2023-11" db="EMBL/GenBank/DDBJ databases">
        <authorList>
            <person name="Hedman E."/>
            <person name="Englund M."/>
            <person name="Stromberg M."/>
            <person name="Nyberg Akerstrom W."/>
            <person name="Nylinder S."/>
            <person name="Jareborg N."/>
            <person name="Kallberg Y."/>
            <person name="Kronander E."/>
        </authorList>
    </citation>
    <scope>NUCLEOTIDE SEQUENCE [LARGE SCALE GENOMIC DNA]</scope>
</reference>
<dbReference type="GO" id="GO:0071339">
    <property type="term" value="C:MLL1 complex"/>
    <property type="evidence" value="ECO:0007669"/>
    <property type="project" value="TreeGrafter"/>
</dbReference>
<keyword evidence="3" id="KW-0539">Nucleus</keyword>
<proteinExistence type="inferred from homology"/>
<dbReference type="InterPro" id="IPR024679">
    <property type="entry name" value="Ipi1_N"/>
</dbReference>
<evidence type="ECO:0000313" key="5">
    <source>
        <dbReference type="EMBL" id="CAK1585263.1"/>
    </source>
</evidence>
<dbReference type="SUPFAM" id="SSF48371">
    <property type="entry name" value="ARM repeat"/>
    <property type="match status" value="1"/>
</dbReference>
<name>A0AAV1KQD2_9NEOP</name>
<dbReference type="InterPro" id="IPR016024">
    <property type="entry name" value="ARM-type_fold"/>
</dbReference>
<keyword evidence="6" id="KW-1185">Reference proteome</keyword>
<comment type="caution">
    <text evidence="5">The sequence shown here is derived from an EMBL/GenBank/DDBJ whole genome shotgun (WGS) entry which is preliminary data.</text>
</comment>
<evidence type="ECO:0000256" key="1">
    <source>
        <dbReference type="ARBA" id="ARBA00004123"/>
    </source>
</evidence>
<accession>A0AAV1KQD2</accession>
<comment type="subcellular location">
    <subcellularLocation>
        <location evidence="1">Nucleus</location>
    </subcellularLocation>
</comment>
<organism evidence="5 6">
    <name type="scientific">Parnassius mnemosyne</name>
    <name type="common">clouded apollo</name>
    <dbReference type="NCBI Taxonomy" id="213953"/>
    <lineage>
        <taxon>Eukaryota</taxon>
        <taxon>Metazoa</taxon>
        <taxon>Ecdysozoa</taxon>
        <taxon>Arthropoda</taxon>
        <taxon>Hexapoda</taxon>
        <taxon>Insecta</taxon>
        <taxon>Pterygota</taxon>
        <taxon>Neoptera</taxon>
        <taxon>Endopterygota</taxon>
        <taxon>Lepidoptera</taxon>
        <taxon>Glossata</taxon>
        <taxon>Ditrysia</taxon>
        <taxon>Papilionoidea</taxon>
        <taxon>Papilionidae</taxon>
        <taxon>Parnassiinae</taxon>
        <taxon>Parnassini</taxon>
        <taxon>Parnassius</taxon>
        <taxon>Driopa</taxon>
    </lineage>
</organism>
<dbReference type="Proteomes" id="UP001314205">
    <property type="component" value="Unassembled WGS sequence"/>
</dbReference>
<dbReference type="EMBL" id="CAVLGL010000079">
    <property type="protein sequence ID" value="CAK1585263.1"/>
    <property type="molecule type" value="Genomic_DNA"/>
</dbReference>
<dbReference type="PANTHER" id="PTHR16056">
    <property type="entry name" value="REGULATOR OF MICROTUBULE DYNAMICS PROTEIN"/>
    <property type="match status" value="1"/>
</dbReference>
<dbReference type="AlphaFoldDB" id="A0AAV1KQD2"/>
<comment type="similarity">
    <text evidence="2">Belongs to the IPI1/TEX10 family.</text>
</comment>
<evidence type="ECO:0000256" key="3">
    <source>
        <dbReference type="ARBA" id="ARBA00023242"/>
    </source>
</evidence>
<evidence type="ECO:0000256" key="2">
    <source>
        <dbReference type="ARBA" id="ARBA00006427"/>
    </source>
</evidence>